<name>M3B4S7_PSEFD</name>
<accession>M3B4S7</accession>
<proteinExistence type="predicted"/>
<dbReference type="Proteomes" id="UP000016932">
    <property type="component" value="Unassembled WGS sequence"/>
</dbReference>
<dbReference type="GeneID" id="19332978"/>
<keyword evidence="2" id="KW-1185">Reference proteome</keyword>
<dbReference type="KEGG" id="pfj:MYCFIDRAFT_173361"/>
<dbReference type="AlphaFoldDB" id="M3B4S7"/>
<organism evidence="1 2">
    <name type="scientific">Pseudocercospora fijiensis (strain CIRAD86)</name>
    <name type="common">Black leaf streak disease fungus</name>
    <name type="synonym">Mycosphaerella fijiensis</name>
    <dbReference type="NCBI Taxonomy" id="383855"/>
    <lineage>
        <taxon>Eukaryota</taxon>
        <taxon>Fungi</taxon>
        <taxon>Dikarya</taxon>
        <taxon>Ascomycota</taxon>
        <taxon>Pezizomycotina</taxon>
        <taxon>Dothideomycetes</taxon>
        <taxon>Dothideomycetidae</taxon>
        <taxon>Mycosphaerellales</taxon>
        <taxon>Mycosphaerellaceae</taxon>
        <taxon>Pseudocercospora</taxon>
    </lineage>
</organism>
<dbReference type="EMBL" id="KB446557">
    <property type="protein sequence ID" value="EME84357.1"/>
    <property type="molecule type" value="Genomic_DNA"/>
</dbReference>
<dbReference type="HOGENOM" id="CLU_2688858_0_0_1"/>
<dbReference type="RefSeq" id="XP_007924981.1">
    <property type="nucleotide sequence ID" value="XM_007926790.1"/>
</dbReference>
<dbReference type="VEuPathDB" id="FungiDB:MYCFIDRAFT_173361"/>
<sequence>MLLPSLGSIDIIILPKAWSHQYAEKQKFFRQPAIMVGTSRFPGSEIRKSSLKVLTRERSAGLTTEIAELTTACK</sequence>
<evidence type="ECO:0000313" key="1">
    <source>
        <dbReference type="EMBL" id="EME84357.1"/>
    </source>
</evidence>
<evidence type="ECO:0000313" key="2">
    <source>
        <dbReference type="Proteomes" id="UP000016932"/>
    </source>
</evidence>
<reference evidence="1 2" key="1">
    <citation type="journal article" date="2012" name="PLoS Pathog.">
        <title>Diverse lifestyles and strategies of plant pathogenesis encoded in the genomes of eighteen Dothideomycetes fungi.</title>
        <authorList>
            <person name="Ohm R.A."/>
            <person name="Feau N."/>
            <person name="Henrissat B."/>
            <person name="Schoch C.L."/>
            <person name="Horwitz B.A."/>
            <person name="Barry K.W."/>
            <person name="Condon B.J."/>
            <person name="Copeland A.C."/>
            <person name="Dhillon B."/>
            <person name="Glaser F."/>
            <person name="Hesse C.N."/>
            <person name="Kosti I."/>
            <person name="LaButti K."/>
            <person name="Lindquist E.A."/>
            <person name="Lucas S."/>
            <person name="Salamov A.A."/>
            <person name="Bradshaw R.E."/>
            <person name="Ciuffetti L."/>
            <person name="Hamelin R.C."/>
            <person name="Kema G.H.J."/>
            <person name="Lawrence C."/>
            <person name="Scott J.A."/>
            <person name="Spatafora J.W."/>
            <person name="Turgeon B.G."/>
            <person name="de Wit P.J.G.M."/>
            <person name="Zhong S."/>
            <person name="Goodwin S.B."/>
            <person name="Grigoriev I.V."/>
        </authorList>
    </citation>
    <scope>NUCLEOTIDE SEQUENCE [LARGE SCALE GENOMIC DNA]</scope>
    <source>
        <strain evidence="1 2">CIRAD86</strain>
    </source>
</reference>
<protein>
    <submittedName>
        <fullName evidence="1">Uncharacterized protein</fullName>
    </submittedName>
</protein>
<gene>
    <name evidence="1" type="ORF">MYCFIDRAFT_173361</name>
</gene>